<organism evidence="11 12">
    <name type="scientific">Moritella viscosa</name>
    <dbReference type="NCBI Taxonomy" id="80854"/>
    <lineage>
        <taxon>Bacteria</taxon>
        <taxon>Pseudomonadati</taxon>
        <taxon>Pseudomonadota</taxon>
        <taxon>Gammaproteobacteria</taxon>
        <taxon>Alteromonadales</taxon>
        <taxon>Moritellaceae</taxon>
        <taxon>Moritella</taxon>
    </lineage>
</organism>
<protein>
    <recommendedName>
        <fullName evidence="10">Type II secretion system protein K</fullName>
    </recommendedName>
</protein>
<dbReference type="InterPro" id="IPR049031">
    <property type="entry name" value="T2SSK_SAM-like_1st"/>
</dbReference>
<dbReference type="Gene3D" id="3.30.1300.30">
    <property type="entry name" value="GSPII I/J protein-like"/>
    <property type="match status" value="1"/>
</dbReference>
<dbReference type="HOGENOM" id="CLU_057294_0_0_6"/>
<dbReference type="Pfam" id="PF03934">
    <property type="entry name" value="T2SSK"/>
    <property type="match status" value="1"/>
</dbReference>
<evidence type="ECO:0000256" key="5">
    <source>
        <dbReference type="ARBA" id="ARBA00022519"/>
    </source>
</evidence>
<reference evidence="11 12" key="1">
    <citation type="submission" date="2016-11" db="EMBL/GenBank/DDBJ databases">
        <authorList>
            <person name="Jaros S."/>
            <person name="Januszkiewicz K."/>
            <person name="Wedrychowicz H."/>
        </authorList>
    </citation>
    <scope>NUCLEOTIDE SEQUENCE [LARGE SCALE GENOMIC DNA]</scope>
    <source>
        <strain evidence="11">NVI 5450</strain>
    </source>
</reference>
<dbReference type="InterPro" id="IPR049179">
    <property type="entry name" value="T2SSK_SAM-like_2nd"/>
</dbReference>
<comment type="subcellular location">
    <subcellularLocation>
        <location evidence="1 10">Cell inner membrane</location>
    </subcellularLocation>
</comment>
<evidence type="ECO:0000256" key="6">
    <source>
        <dbReference type="ARBA" id="ARBA00022692"/>
    </source>
</evidence>
<evidence type="ECO:0000256" key="4">
    <source>
        <dbReference type="ARBA" id="ARBA00022475"/>
    </source>
</evidence>
<dbReference type="Proteomes" id="UP000183794">
    <property type="component" value="Unassembled WGS sequence"/>
</dbReference>
<keyword evidence="8" id="KW-1133">Transmembrane helix</keyword>
<dbReference type="SUPFAM" id="SSF158544">
    <property type="entry name" value="GspK insert domain-like"/>
    <property type="match status" value="2"/>
</dbReference>
<evidence type="ECO:0000256" key="1">
    <source>
        <dbReference type="ARBA" id="ARBA00004533"/>
    </source>
</evidence>
<sequence length="324" mass="36036">MIYASKQRGIALLTVLLILAVMVIIASNMSSRLQLELRRTSNIMTHQQALWYAYGAEALVEKGLKQALKDDDTINLDQYWATEGMMYPVENGLIGGQVFDMQACFNVNAVTGEDKDGQAPLKVRLFRNLLEQLDLDAYESEQLSDALRDWIDSDTNVVSSYGVEDAYYESLNYPYQAGNQRLINVSELRAIKGFNQAVYRKVRPYLCALPTADLKINVNTIVIDKPEILAGLFAGQLSLDVAKTILEERPNGGWKSTADFLALPLLAGIKTDAAEKAVFDIKSSYFVALLQAEFASATMKVESLFKAESKDSVYVIRRQFGGAQ</sequence>
<dbReference type="STRING" id="80854.MVIS_0271"/>
<keyword evidence="6" id="KW-0812">Transmembrane</keyword>
<dbReference type="KEGG" id="mvs:MVIS_0271"/>
<keyword evidence="3 10" id="KW-0813">Transport</keyword>
<dbReference type="InterPro" id="IPR038072">
    <property type="entry name" value="GspK_central_sf"/>
</dbReference>
<keyword evidence="7" id="KW-0653">Protein transport</keyword>
<dbReference type="Gene3D" id="1.10.40.60">
    <property type="entry name" value="EpsJ-like"/>
    <property type="match status" value="2"/>
</dbReference>
<dbReference type="EMBL" id="FPLD01000081">
    <property type="protein sequence ID" value="SGZ06559.1"/>
    <property type="molecule type" value="Genomic_DNA"/>
</dbReference>
<dbReference type="PANTHER" id="PTHR38831">
    <property type="entry name" value="TYPE II SECRETION SYSTEM PROTEIN K"/>
    <property type="match status" value="1"/>
</dbReference>
<dbReference type="InterPro" id="IPR045584">
    <property type="entry name" value="Pilin-like"/>
</dbReference>
<proteinExistence type="inferred from homology"/>
<dbReference type="NCBIfam" id="NF037980">
    <property type="entry name" value="T2SS_GspK"/>
    <property type="match status" value="1"/>
</dbReference>
<evidence type="ECO:0000256" key="3">
    <source>
        <dbReference type="ARBA" id="ARBA00022448"/>
    </source>
</evidence>
<accession>A0A090I8U8</accession>
<dbReference type="RefSeq" id="WP_045108751.1">
    <property type="nucleotide sequence ID" value="NZ_CAWRBC010000044.1"/>
</dbReference>
<evidence type="ECO:0000256" key="10">
    <source>
        <dbReference type="PIRNR" id="PIRNR002786"/>
    </source>
</evidence>
<dbReference type="AlphaFoldDB" id="A0A090I8U8"/>
<evidence type="ECO:0000256" key="8">
    <source>
        <dbReference type="ARBA" id="ARBA00022989"/>
    </source>
</evidence>
<keyword evidence="9 10" id="KW-0472">Membrane</keyword>
<dbReference type="GO" id="GO:0009306">
    <property type="term" value="P:protein secretion"/>
    <property type="evidence" value="ECO:0007669"/>
    <property type="project" value="InterPro"/>
</dbReference>
<dbReference type="SUPFAM" id="SSF54523">
    <property type="entry name" value="Pili subunits"/>
    <property type="match status" value="1"/>
</dbReference>
<dbReference type="InterPro" id="IPR005628">
    <property type="entry name" value="GspK"/>
</dbReference>
<gene>
    <name evidence="11" type="ORF">NVI5450_3077</name>
</gene>
<dbReference type="GO" id="GO:0005886">
    <property type="term" value="C:plasma membrane"/>
    <property type="evidence" value="ECO:0007669"/>
    <property type="project" value="UniProtKB-SubCell"/>
</dbReference>
<comment type="similarity">
    <text evidence="2 10">Belongs to the GSP K family.</text>
</comment>
<dbReference type="PIRSF" id="PIRSF002786">
    <property type="entry name" value="XcpX"/>
    <property type="match status" value="1"/>
</dbReference>
<keyword evidence="5 10" id="KW-0997">Cell inner membrane</keyword>
<dbReference type="OrthoDB" id="9788973at2"/>
<dbReference type="PATRIC" id="fig|80854.5.peg.282"/>
<evidence type="ECO:0000313" key="11">
    <source>
        <dbReference type="EMBL" id="SGZ06559.1"/>
    </source>
</evidence>
<keyword evidence="4 10" id="KW-1003">Cell membrane</keyword>
<dbReference type="PANTHER" id="PTHR38831:SF1">
    <property type="entry name" value="TYPE II SECRETION SYSTEM PROTEIN K-RELATED"/>
    <property type="match status" value="1"/>
</dbReference>
<evidence type="ECO:0000256" key="2">
    <source>
        <dbReference type="ARBA" id="ARBA00007246"/>
    </source>
</evidence>
<evidence type="ECO:0000313" key="12">
    <source>
        <dbReference type="Proteomes" id="UP000183794"/>
    </source>
</evidence>
<name>A0A090I8U8_9GAMM</name>
<dbReference type="Pfam" id="PF21687">
    <property type="entry name" value="T2SSK_1st"/>
    <property type="match status" value="1"/>
</dbReference>
<evidence type="ECO:0000256" key="9">
    <source>
        <dbReference type="ARBA" id="ARBA00023136"/>
    </source>
</evidence>
<evidence type="ECO:0000256" key="7">
    <source>
        <dbReference type="ARBA" id="ARBA00022927"/>
    </source>
</evidence>